<evidence type="ECO:0000256" key="1">
    <source>
        <dbReference type="SAM" id="MobiDB-lite"/>
    </source>
</evidence>
<feature type="region of interest" description="Disordered" evidence="1">
    <location>
        <begin position="1"/>
        <end position="30"/>
    </location>
</feature>
<evidence type="ECO:0000313" key="2">
    <source>
        <dbReference type="EMBL" id="KAK5621717.1"/>
    </source>
</evidence>
<sequence>MEIDPNSTERPEEDSAKSPSAVRSKSSSSGLRLALYPEYILWEKELWSRLCDHIKQWLFVVNKAGAACRGPFLCPSLSLPFTAPYPACRL</sequence>
<accession>A0AAV9SKB6</accession>
<feature type="compositionally biased region" description="Basic and acidic residues" evidence="1">
    <location>
        <begin position="7"/>
        <end position="16"/>
    </location>
</feature>
<name>A0AAV9SKB6_9TELE</name>
<comment type="caution">
    <text evidence="2">The sequence shown here is derived from an EMBL/GenBank/DDBJ whole genome shotgun (WGS) entry which is preliminary data.</text>
</comment>
<keyword evidence="3" id="KW-1185">Reference proteome</keyword>
<protein>
    <submittedName>
        <fullName evidence="2">Uncharacterized protein</fullName>
    </submittedName>
</protein>
<gene>
    <name evidence="2" type="ORF">CRENBAI_020142</name>
</gene>
<evidence type="ECO:0000313" key="3">
    <source>
        <dbReference type="Proteomes" id="UP001311232"/>
    </source>
</evidence>
<dbReference type="AlphaFoldDB" id="A0AAV9SKB6"/>
<organism evidence="2 3">
    <name type="scientific">Crenichthys baileyi</name>
    <name type="common">White River springfish</name>
    <dbReference type="NCBI Taxonomy" id="28760"/>
    <lineage>
        <taxon>Eukaryota</taxon>
        <taxon>Metazoa</taxon>
        <taxon>Chordata</taxon>
        <taxon>Craniata</taxon>
        <taxon>Vertebrata</taxon>
        <taxon>Euteleostomi</taxon>
        <taxon>Actinopterygii</taxon>
        <taxon>Neopterygii</taxon>
        <taxon>Teleostei</taxon>
        <taxon>Neoteleostei</taxon>
        <taxon>Acanthomorphata</taxon>
        <taxon>Ovalentaria</taxon>
        <taxon>Atherinomorphae</taxon>
        <taxon>Cyprinodontiformes</taxon>
        <taxon>Goodeidae</taxon>
        <taxon>Crenichthys</taxon>
    </lineage>
</organism>
<proteinExistence type="predicted"/>
<reference evidence="2 3" key="1">
    <citation type="submission" date="2021-06" db="EMBL/GenBank/DDBJ databases">
        <authorList>
            <person name="Palmer J.M."/>
        </authorList>
    </citation>
    <scope>NUCLEOTIDE SEQUENCE [LARGE SCALE GENOMIC DNA]</scope>
    <source>
        <strain evidence="2 3">MEX-2019</strain>
        <tissue evidence="2">Muscle</tissue>
    </source>
</reference>
<dbReference type="EMBL" id="JAHHUM010000295">
    <property type="protein sequence ID" value="KAK5621717.1"/>
    <property type="molecule type" value="Genomic_DNA"/>
</dbReference>
<dbReference type="Proteomes" id="UP001311232">
    <property type="component" value="Unassembled WGS sequence"/>
</dbReference>
<feature type="compositionally biased region" description="Low complexity" evidence="1">
    <location>
        <begin position="17"/>
        <end position="29"/>
    </location>
</feature>